<feature type="domain" description="Transposable element P transposase-like GTP-binding insertion" evidence="1">
    <location>
        <begin position="30"/>
        <end position="85"/>
    </location>
</feature>
<keyword evidence="3" id="KW-1185">Reference proteome</keyword>
<dbReference type="Proteomes" id="UP000478052">
    <property type="component" value="Unassembled WGS sequence"/>
</dbReference>
<evidence type="ECO:0000313" key="2">
    <source>
        <dbReference type="EMBL" id="KAF0765898.1"/>
    </source>
</evidence>
<protein>
    <submittedName>
        <fullName evidence="2">THAP domain-containing protein 9</fullName>
    </submittedName>
</protein>
<evidence type="ECO:0000259" key="1">
    <source>
        <dbReference type="Pfam" id="PF21788"/>
    </source>
</evidence>
<dbReference type="AlphaFoldDB" id="A0A6G0Z5I5"/>
<dbReference type="InterPro" id="IPR048366">
    <property type="entry name" value="TNP-like_GBD"/>
</dbReference>
<reference evidence="2 3" key="1">
    <citation type="submission" date="2019-08" db="EMBL/GenBank/DDBJ databases">
        <title>Whole genome of Aphis craccivora.</title>
        <authorList>
            <person name="Voronova N.V."/>
            <person name="Shulinski R.S."/>
            <person name="Bandarenka Y.V."/>
            <person name="Zhorov D.G."/>
            <person name="Warner D."/>
        </authorList>
    </citation>
    <scope>NUCLEOTIDE SEQUENCE [LARGE SCALE GENOMIC DNA]</scope>
    <source>
        <strain evidence="2">180601</strain>
        <tissue evidence="2">Whole Body</tissue>
    </source>
</reference>
<evidence type="ECO:0000313" key="3">
    <source>
        <dbReference type="Proteomes" id="UP000478052"/>
    </source>
</evidence>
<sequence length="85" mass="9790">MVATQVLSEIDIELSSLTFDGSATHHNDPCHALKLVRNSWSSIRVIYNCKSEIIDWVYIEKLVMLQESEGLHAGNKLKIRHLEWK</sequence>
<accession>A0A6G0Z5I5</accession>
<dbReference type="EMBL" id="VUJU01001306">
    <property type="protein sequence ID" value="KAF0765898.1"/>
    <property type="molecule type" value="Genomic_DNA"/>
</dbReference>
<name>A0A6G0Z5I5_APHCR</name>
<dbReference type="OrthoDB" id="6771416at2759"/>
<gene>
    <name evidence="2" type="ORF">FWK35_00000618</name>
</gene>
<proteinExistence type="predicted"/>
<organism evidence="2 3">
    <name type="scientific">Aphis craccivora</name>
    <name type="common">Cowpea aphid</name>
    <dbReference type="NCBI Taxonomy" id="307492"/>
    <lineage>
        <taxon>Eukaryota</taxon>
        <taxon>Metazoa</taxon>
        <taxon>Ecdysozoa</taxon>
        <taxon>Arthropoda</taxon>
        <taxon>Hexapoda</taxon>
        <taxon>Insecta</taxon>
        <taxon>Pterygota</taxon>
        <taxon>Neoptera</taxon>
        <taxon>Paraneoptera</taxon>
        <taxon>Hemiptera</taxon>
        <taxon>Sternorrhyncha</taxon>
        <taxon>Aphidomorpha</taxon>
        <taxon>Aphidoidea</taxon>
        <taxon>Aphididae</taxon>
        <taxon>Aphidini</taxon>
        <taxon>Aphis</taxon>
        <taxon>Aphis</taxon>
    </lineage>
</organism>
<comment type="caution">
    <text evidence="2">The sequence shown here is derived from an EMBL/GenBank/DDBJ whole genome shotgun (WGS) entry which is preliminary data.</text>
</comment>
<dbReference type="Pfam" id="PF21788">
    <property type="entry name" value="TNP-like_GBD"/>
    <property type="match status" value="1"/>
</dbReference>